<gene>
    <name evidence="2" type="ORF">EYF80_011270</name>
</gene>
<organism evidence="2 3">
    <name type="scientific">Liparis tanakae</name>
    <name type="common">Tanaka's snailfish</name>
    <dbReference type="NCBI Taxonomy" id="230148"/>
    <lineage>
        <taxon>Eukaryota</taxon>
        <taxon>Metazoa</taxon>
        <taxon>Chordata</taxon>
        <taxon>Craniata</taxon>
        <taxon>Vertebrata</taxon>
        <taxon>Euteleostomi</taxon>
        <taxon>Actinopterygii</taxon>
        <taxon>Neopterygii</taxon>
        <taxon>Teleostei</taxon>
        <taxon>Neoteleostei</taxon>
        <taxon>Acanthomorphata</taxon>
        <taxon>Eupercaria</taxon>
        <taxon>Perciformes</taxon>
        <taxon>Cottioidei</taxon>
        <taxon>Cottales</taxon>
        <taxon>Liparidae</taxon>
        <taxon>Liparis</taxon>
    </lineage>
</organism>
<protein>
    <submittedName>
        <fullName evidence="2">Uncharacterized protein</fullName>
    </submittedName>
</protein>
<keyword evidence="3" id="KW-1185">Reference proteome</keyword>
<evidence type="ECO:0000313" key="3">
    <source>
        <dbReference type="Proteomes" id="UP000314294"/>
    </source>
</evidence>
<dbReference type="AlphaFoldDB" id="A0A4Z2IL60"/>
<sequence length="184" mass="19451">MPATMEELASGAGSRPPQVLLIGSMEGRSSVESVSDCTPSGGEKHNHPSTMCKKSANGGQAASRPGPGHSEATLCSAARSASPARCFNMRVKTCPEKQLMAAQSSCSHSEATEFTRLVLGDSLMWAESWILSSSPDCLIPFTWSSRPSHLQPIPSLVPHYLAPSLPLGLGQIVLCVNAKLYSEL</sequence>
<comment type="caution">
    <text evidence="2">The sequence shown here is derived from an EMBL/GenBank/DDBJ whole genome shotgun (WGS) entry which is preliminary data.</text>
</comment>
<name>A0A4Z2IL60_9TELE</name>
<evidence type="ECO:0000313" key="2">
    <source>
        <dbReference type="EMBL" id="TNN78487.1"/>
    </source>
</evidence>
<reference evidence="2 3" key="1">
    <citation type="submission" date="2019-03" db="EMBL/GenBank/DDBJ databases">
        <title>First draft genome of Liparis tanakae, snailfish: a comprehensive survey of snailfish specific genes.</title>
        <authorList>
            <person name="Kim W."/>
            <person name="Song I."/>
            <person name="Jeong J.-H."/>
            <person name="Kim D."/>
            <person name="Kim S."/>
            <person name="Ryu S."/>
            <person name="Song J.Y."/>
            <person name="Lee S.K."/>
        </authorList>
    </citation>
    <scope>NUCLEOTIDE SEQUENCE [LARGE SCALE GENOMIC DNA]</scope>
    <source>
        <tissue evidence="2">Muscle</tissue>
    </source>
</reference>
<dbReference type="EMBL" id="SRLO01000073">
    <property type="protein sequence ID" value="TNN78487.1"/>
    <property type="molecule type" value="Genomic_DNA"/>
</dbReference>
<evidence type="ECO:0000256" key="1">
    <source>
        <dbReference type="SAM" id="MobiDB-lite"/>
    </source>
</evidence>
<accession>A0A4Z2IL60</accession>
<dbReference type="Proteomes" id="UP000314294">
    <property type="component" value="Unassembled WGS sequence"/>
</dbReference>
<feature type="region of interest" description="Disordered" evidence="1">
    <location>
        <begin position="30"/>
        <end position="74"/>
    </location>
</feature>
<proteinExistence type="predicted"/>